<organism evidence="2 3">
    <name type="scientific">Segetibacter aerophilus</name>
    <dbReference type="NCBI Taxonomy" id="670293"/>
    <lineage>
        <taxon>Bacteria</taxon>
        <taxon>Pseudomonadati</taxon>
        <taxon>Bacteroidota</taxon>
        <taxon>Chitinophagia</taxon>
        <taxon>Chitinophagales</taxon>
        <taxon>Chitinophagaceae</taxon>
        <taxon>Segetibacter</taxon>
    </lineage>
</organism>
<proteinExistence type="predicted"/>
<evidence type="ECO:0000313" key="3">
    <source>
        <dbReference type="Proteomes" id="UP000321513"/>
    </source>
</evidence>
<evidence type="ECO:0000259" key="1">
    <source>
        <dbReference type="Pfam" id="PF06439"/>
    </source>
</evidence>
<reference evidence="2 3" key="1">
    <citation type="submission" date="2019-07" db="EMBL/GenBank/DDBJ databases">
        <title>Whole genome shotgun sequence of Segetibacter aerophilus NBRC 106135.</title>
        <authorList>
            <person name="Hosoyama A."/>
            <person name="Uohara A."/>
            <person name="Ohji S."/>
            <person name="Ichikawa N."/>
        </authorList>
    </citation>
    <scope>NUCLEOTIDE SEQUENCE [LARGE SCALE GENOMIC DNA]</scope>
    <source>
        <strain evidence="2 3">NBRC 106135</strain>
    </source>
</reference>
<evidence type="ECO:0000313" key="2">
    <source>
        <dbReference type="EMBL" id="GEO10090.1"/>
    </source>
</evidence>
<protein>
    <recommendedName>
        <fullName evidence="1">3-keto-alpha-glucoside-1,2-lyase/3-keto-2-hydroxy-glucal hydratase domain-containing protein</fullName>
    </recommendedName>
</protein>
<keyword evidence="3" id="KW-1185">Reference proteome</keyword>
<accession>A0A512BDQ8</accession>
<dbReference type="Pfam" id="PF06439">
    <property type="entry name" value="3keto-disac_hyd"/>
    <property type="match status" value="1"/>
</dbReference>
<dbReference type="Gene3D" id="2.60.120.560">
    <property type="entry name" value="Exo-inulinase, domain 1"/>
    <property type="match status" value="1"/>
</dbReference>
<dbReference type="GO" id="GO:0016787">
    <property type="term" value="F:hydrolase activity"/>
    <property type="evidence" value="ECO:0007669"/>
    <property type="project" value="InterPro"/>
</dbReference>
<name>A0A512BDQ8_9BACT</name>
<sequence>MLIAVLFADLAYSQPTSKDGSISLFDGKTLNGWRKAERDTAPDHAWIVQNGELSFDPAIGHGGDIVTTKTFKNFDLSVDFKVSEAGNSGIKYRLLPNTSLGCEFQLIDDSKHPDAKLGINGNRKTAALYDVFPPDPNKPYKPAGEWNTARIVVKGDNVEHWLNGVKVLQYTRGSEPFKQAIAQSKFKSTKGFAEAASSPILLQAHGDKITFRNIKIKEL</sequence>
<dbReference type="AlphaFoldDB" id="A0A512BDQ8"/>
<comment type="caution">
    <text evidence="2">The sequence shown here is derived from an EMBL/GenBank/DDBJ whole genome shotgun (WGS) entry which is preliminary data.</text>
</comment>
<gene>
    <name evidence="2" type="ORF">SAE01_25860</name>
</gene>
<dbReference type="Proteomes" id="UP000321513">
    <property type="component" value="Unassembled WGS sequence"/>
</dbReference>
<dbReference type="InterPro" id="IPR010496">
    <property type="entry name" value="AL/BT2_dom"/>
</dbReference>
<dbReference type="EMBL" id="BJYT01000009">
    <property type="protein sequence ID" value="GEO10090.1"/>
    <property type="molecule type" value="Genomic_DNA"/>
</dbReference>
<feature type="domain" description="3-keto-alpha-glucoside-1,2-lyase/3-keto-2-hydroxy-glucal hydratase" evidence="1">
    <location>
        <begin position="20"/>
        <end position="217"/>
    </location>
</feature>